<gene>
    <name evidence="1" type="ORF">EHR08_04515</name>
</gene>
<sequence>MMETGNPATKEGIACAKSYLGLLALGDASVEVSQKIGNIKEITSIELETYNFLGIYAKLCAITKGN</sequence>
<name>A0A6H3NRY3_9LEPT</name>
<dbReference type="Proteomes" id="UP000297649">
    <property type="component" value="Unassembled WGS sequence"/>
</dbReference>
<comment type="caution">
    <text evidence="1">The sequence shown here is derived from an EMBL/GenBank/DDBJ whole genome shotgun (WGS) entry which is preliminary data.</text>
</comment>
<accession>A0A6H3NRY3</accession>
<proteinExistence type="predicted"/>
<evidence type="ECO:0000313" key="2">
    <source>
        <dbReference type="Proteomes" id="UP000297649"/>
    </source>
</evidence>
<dbReference type="InterPro" id="IPR025113">
    <property type="entry name" value="TRL-like"/>
</dbReference>
<keyword evidence="2" id="KW-1185">Reference proteome</keyword>
<reference evidence="1" key="1">
    <citation type="journal article" date="2019" name="PLoS Negl. Trop. Dis.">
        <title>Revisiting the worldwide diversity of Leptospira species in the environment.</title>
        <authorList>
            <person name="Vincent A.T."/>
            <person name="Schiettekatte O."/>
            <person name="Bourhy P."/>
            <person name="Veyrier F.J."/>
            <person name="Picardeau M."/>
        </authorList>
    </citation>
    <scope>NUCLEOTIDE SEQUENCE [LARGE SCALE GENOMIC DNA]</scope>
    <source>
        <strain evidence="1">201601109</strain>
    </source>
</reference>
<dbReference type="AlphaFoldDB" id="A0A6H3NRY3"/>
<dbReference type="OrthoDB" id="9800727at2"/>
<dbReference type="Pfam" id="PF13146">
    <property type="entry name" value="TRL"/>
    <property type="match status" value="1"/>
</dbReference>
<evidence type="ECO:0000313" key="1">
    <source>
        <dbReference type="EMBL" id="TGN15557.1"/>
    </source>
</evidence>
<organism evidence="1 2">
    <name type="scientific">Leptospira bandrabouensis</name>
    <dbReference type="NCBI Taxonomy" id="2484903"/>
    <lineage>
        <taxon>Bacteria</taxon>
        <taxon>Pseudomonadati</taxon>
        <taxon>Spirochaetota</taxon>
        <taxon>Spirochaetia</taxon>
        <taxon>Leptospirales</taxon>
        <taxon>Leptospiraceae</taxon>
        <taxon>Leptospira</taxon>
    </lineage>
</organism>
<dbReference type="EMBL" id="RQHU01000005">
    <property type="protein sequence ID" value="TGN15557.1"/>
    <property type="molecule type" value="Genomic_DNA"/>
</dbReference>
<protein>
    <submittedName>
        <fullName evidence="1">TRL-like family protein</fullName>
    </submittedName>
</protein>